<organism evidence="1 2">
    <name type="scientific">Zasmidium cellare</name>
    <name type="common">Wine cellar mold</name>
    <name type="synonym">Racodium cellare</name>
    <dbReference type="NCBI Taxonomy" id="395010"/>
    <lineage>
        <taxon>Eukaryota</taxon>
        <taxon>Fungi</taxon>
        <taxon>Dikarya</taxon>
        <taxon>Ascomycota</taxon>
        <taxon>Pezizomycotina</taxon>
        <taxon>Dothideomycetes</taxon>
        <taxon>Dothideomycetidae</taxon>
        <taxon>Mycosphaerellales</taxon>
        <taxon>Mycosphaerellaceae</taxon>
        <taxon>Zasmidium</taxon>
    </lineage>
</organism>
<reference evidence="1 2" key="1">
    <citation type="journal article" date="2023" name="G3 (Bethesda)">
        <title>A chromosome-level genome assembly of Zasmidium syzygii isolated from banana leaves.</title>
        <authorList>
            <person name="van Westerhoven A.C."/>
            <person name="Mehrabi R."/>
            <person name="Talebi R."/>
            <person name="Steentjes M.B.F."/>
            <person name="Corcolon B."/>
            <person name="Chong P.A."/>
            <person name="Kema G.H.J."/>
            <person name="Seidl M.F."/>
        </authorList>
    </citation>
    <scope>NUCLEOTIDE SEQUENCE [LARGE SCALE GENOMIC DNA]</scope>
    <source>
        <strain evidence="1 2">P124</strain>
    </source>
</reference>
<name>A0ABR0EZK2_ZASCE</name>
<evidence type="ECO:0000313" key="1">
    <source>
        <dbReference type="EMBL" id="KAK4506243.1"/>
    </source>
</evidence>
<sequence length="121" mass="12750">MNEDDDFVLVSKVVEFNQIGNGTGAVTPVWDDDGDTAVFEVVTRSECGGSVGVIGMRGVDDGSWCEETLPWIEDPIVLIGARLKDTLCEALGCVEVPGVVLVSSDDSEVCEAQIDVSSVVA</sequence>
<gene>
    <name evidence="1" type="ORF">PRZ48_004208</name>
</gene>
<evidence type="ECO:0000313" key="2">
    <source>
        <dbReference type="Proteomes" id="UP001305779"/>
    </source>
</evidence>
<comment type="caution">
    <text evidence="1">The sequence shown here is derived from an EMBL/GenBank/DDBJ whole genome shotgun (WGS) entry which is preliminary data.</text>
</comment>
<proteinExistence type="predicted"/>
<accession>A0ABR0EZK2</accession>
<dbReference type="EMBL" id="JAXOVC010000002">
    <property type="protein sequence ID" value="KAK4506243.1"/>
    <property type="molecule type" value="Genomic_DNA"/>
</dbReference>
<keyword evidence="2" id="KW-1185">Reference proteome</keyword>
<protein>
    <submittedName>
        <fullName evidence="1">Uncharacterized protein</fullName>
    </submittedName>
</protein>
<dbReference type="Proteomes" id="UP001305779">
    <property type="component" value="Unassembled WGS sequence"/>
</dbReference>